<comment type="caution">
    <text evidence="2">The sequence shown here is derived from an EMBL/GenBank/DDBJ whole genome shotgun (WGS) entry which is preliminary data.</text>
</comment>
<protein>
    <submittedName>
        <fullName evidence="2">Uncharacterized protein</fullName>
    </submittedName>
</protein>
<proteinExistence type="predicted"/>
<evidence type="ECO:0000313" key="3">
    <source>
        <dbReference type="Proteomes" id="UP000053331"/>
    </source>
</evidence>
<reference evidence="2 3" key="1">
    <citation type="journal article" date="2015" name="Genome Announc.">
        <title>Draft genome sequence of a Halorubrum H3 strain isolated from the burlinskoye salt lake (Altai Krai, Russia).</title>
        <authorList>
            <person name="Rozanov A.S."/>
            <person name="Bryanskaya A.V."/>
            <person name="Malup T.K."/>
            <person name="Kotenko A.V."/>
            <person name="Peltek S.E."/>
        </authorList>
    </citation>
    <scope>NUCLEOTIDE SEQUENCE [LARGE SCALE GENOMIC DNA]</scope>
    <source>
        <strain evidence="2 3">H3</strain>
    </source>
</reference>
<organism evidence="2 3">
    <name type="scientific">Halorubrum saccharovorum</name>
    <dbReference type="NCBI Taxonomy" id="2248"/>
    <lineage>
        <taxon>Archaea</taxon>
        <taxon>Methanobacteriati</taxon>
        <taxon>Methanobacteriota</taxon>
        <taxon>Stenosarchaea group</taxon>
        <taxon>Halobacteria</taxon>
        <taxon>Halobacteriales</taxon>
        <taxon>Haloferacaceae</taxon>
        <taxon>Halorubrum</taxon>
    </lineage>
</organism>
<dbReference type="AlphaFoldDB" id="A0A0F8AY20"/>
<dbReference type="EMBL" id="JNFH02000032">
    <property type="protein sequence ID" value="KKF39615.1"/>
    <property type="molecule type" value="Genomic_DNA"/>
</dbReference>
<keyword evidence="3" id="KW-1185">Reference proteome</keyword>
<feature type="region of interest" description="Disordered" evidence="1">
    <location>
        <begin position="70"/>
        <end position="121"/>
    </location>
</feature>
<evidence type="ECO:0000313" key="2">
    <source>
        <dbReference type="EMBL" id="KKF39615.1"/>
    </source>
</evidence>
<evidence type="ECO:0000256" key="1">
    <source>
        <dbReference type="SAM" id="MobiDB-lite"/>
    </source>
</evidence>
<gene>
    <name evidence="2" type="ORF">FK85_27120</name>
</gene>
<feature type="compositionally biased region" description="Basic and acidic residues" evidence="1">
    <location>
        <begin position="70"/>
        <end position="90"/>
    </location>
</feature>
<sequence>MFGVLLAGVEHRVGLELQPLSLLQLDDRDVVVGDLDERVSALDVAGVRRRRAFDVEREGDLVAEFEVVERRRQGHEPQPKPDHLVEHDGGVLDEPNGVDRERRDVGDHRAADAVGERRREPADQYPRAAFVPFDVLDVEVVFRHVRLACSLAPSSRRAGWA</sequence>
<dbReference type="Proteomes" id="UP000053331">
    <property type="component" value="Unassembled WGS sequence"/>
</dbReference>
<accession>A0A0F8AY20</accession>
<name>A0A0F8AY20_9EURY</name>
<feature type="compositionally biased region" description="Basic and acidic residues" evidence="1">
    <location>
        <begin position="97"/>
        <end position="121"/>
    </location>
</feature>